<protein>
    <recommendedName>
        <fullName evidence="1">CHK kinase-like domain-containing protein</fullName>
    </recommendedName>
</protein>
<dbReference type="PANTHER" id="PTHR23020:SF41">
    <property type="entry name" value="AMINOGLYCOSIDE PHOSPHOTRANSFERASE DOMAIN-CONTAINING PROTEIN"/>
    <property type="match status" value="1"/>
</dbReference>
<feature type="domain" description="CHK kinase-like" evidence="1">
    <location>
        <begin position="116"/>
        <end position="298"/>
    </location>
</feature>
<dbReference type="InterPro" id="IPR052961">
    <property type="entry name" value="Oxido-Kinase-like_Enzymes"/>
</dbReference>
<dbReference type="OrthoDB" id="141068at2"/>
<dbReference type="PANTHER" id="PTHR23020">
    <property type="entry name" value="UNCHARACTERIZED NUCLEAR HORMONE RECEPTOR-RELATED"/>
    <property type="match status" value="1"/>
</dbReference>
<sequence length="355" mass="40879">MPVAPVRIEHVTPEWLTGFLAVEHPDVRVDDIEITERTQGAATRLRLRLRYAAGHDAGLPEAMFLKTSLTQRMLVTDPSMYLTEVRYYEHFRQHARYETPQVFGLVVDEVTRRFAVAIEDLAGRDAAFPSALSSTSADDLAPLMSTLAAMHAEYWGQPDLEKRFDWLETARRGPSSNWYLAPDGVAAFDFGLTEEYKPQVLDLARHPRERMARAFRALQVANDTEPRTVIHGDVHIGNTYQLPDGRFGLIDWQLMRIATWANDVAYAVVTALDISERRAREQDLLRHYLDELRARGVEPPVWDDAWRHYRQQMIWGMFTWVVTPTVMYNRELIETLLRRCVTATEDLDTYAVLDC</sequence>
<evidence type="ECO:0000313" key="2">
    <source>
        <dbReference type="EMBL" id="SNQ50113.1"/>
    </source>
</evidence>
<gene>
    <name evidence="2" type="ORF">FRACA_4020005</name>
</gene>
<keyword evidence="3" id="KW-1185">Reference proteome</keyword>
<dbReference type="InterPro" id="IPR015897">
    <property type="entry name" value="CHK_kinase-like"/>
</dbReference>
<reference evidence="2 3" key="1">
    <citation type="submission" date="2017-06" db="EMBL/GenBank/DDBJ databases">
        <authorList>
            <person name="Kim H.J."/>
            <person name="Triplett B.A."/>
        </authorList>
    </citation>
    <scope>NUCLEOTIDE SEQUENCE [LARGE SCALE GENOMIC DNA]</scope>
    <source>
        <strain evidence="2">FRACA_ARgP5</strain>
    </source>
</reference>
<dbReference type="InterPro" id="IPR011009">
    <property type="entry name" value="Kinase-like_dom_sf"/>
</dbReference>
<proteinExistence type="predicted"/>
<dbReference type="AlphaFoldDB" id="A0A2I2KWP9"/>
<dbReference type="Proteomes" id="UP000234331">
    <property type="component" value="Unassembled WGS sequence"/>
</dbReference>
<dbReference type="SMART" id="SM00587">
    <property type="entry name" value="CHK"/>
    <property type="match status" value="1"/>
</dbReference>
<evidence type="ECO:0000259" key="1">
    <source>
        <dbReference type="SMART" id="SM00587"/>
    </source>
</evidence>
<name>A0A2I2KWP9_9ACTN</name>
<organism evidence="2 3">
    <name type="scientific">Frankia canadensis</name>
    <dbReference type="NCBI Taxonomy" id="1836972"/>
    <lineage>
        <taxon>Bacteria</taxon>
        <taxon>Bacillati</taxon>
        <taxon>Actinomycetota</taxon>
        <taxon>Actinomycetes</taxon>
        <taxon>Frankiales</taxon>
        <taxon>Frankiaceae</taxon>
        <taxon>Frankia</taxon>
    </lineage>
</organism>
<dbReference type="Gene3D" id="3.90.1200.10">
    <property type="match status" value="1"/>
</dbReference>
<dbReference type="Pfam" id="PF01636">
    <property type="entry name" value="APH"/>
    <property type="match status" value="1"/>
</dbReference>
<dbReference type="SUPFAM" id="SSF56112">
    <property type="entry name" value="Protein kinase-like (PK-like)"/>
    <property type="match status" value="1"/>
</dbReference>
<dbReference type="RefSeq" id="WP_101833456.1">
    <property type="nucleotide sequence ID" value="NZ_FZMO01000338.1"/>
</dbReference>
<dbReference type="EMBL" id="FZMO01000338">
    <property type="protein sequence ID" value="SNQ50113.1"/>
    <property type="molecule type" value="Genomic_DNA"/>
</dbReference>
<dbReference type="InterPro" id="IPR002575">
    <property type="entry name" value="Aminoglycoside_PTrfase"/>
</dbReference>
<evidence type="ECO:0000313" key="3">
    <source>
        <dbReference type="Proteomes" id="UP000234331"/>
    </source>
</evidence>
<accession>A0A2I2KWP9</accession>